<dbReference type="AlphaFoldDB" id="A0A1U7ZEJ9"/>
<dbReference type="Proteomes" id="UP000189703">
    <property type="component" value="Unplaced"/>
</dbReference>
<evidence type="ECO:0000313" key="1">
    <source>
        <dbReference type="Proteomes" id="UP000189703"/>
    </source>
</evidence>
<dbReference type="STRING" id="4432.A0A1U7ZEJ9"/>
<dbReference type="OMA" id="HNQRPET"/>
<dbReference type="PANTHER" id="PTHR33264:SF6">
    <property type="entry name" value="OS01G0638800 PROTEIN"/>
    <property type="match status" value="1"/>
</dbReference>
<sequence length="176" mass="19755">MDENASRITISRAKEGKKKGLTRRNRFPVPADDVGDLQVKCSGKYCRSCIASFLADCIAVCCCPCAVVNLLALAFVKVPWMVGKRCSRLLKKKRPRLEMEGTKRKETTSVIARNVDLRKERVAEGTPFESPAGLEEDKRKDNCERSEAERVWLELYQVGHLDFGRVSFSGIQGKSN</sequence>
<dbReference type="RefSeq" id="XP_010251240.1">
    <property type="nucleotide sequence ID" value="XM_010252938.2"/>
</dbReference>
<keyword evidence="1" id="KW-1185">Reference proteome</keyword>
<protein>
    <submittedName>
        <fullName evidence="2">Uncharacterized protein LOC104593189</fullName>
    </submittedName>
</protein>
<name>A0A1U7ZEJ9_NELNU</name>
<dbReference type="OrthoDB" id="689054at2759"/>
<reference evidence="2" key="1">
    <citation type="submission" date="2025-08" db="UniProtKB">
        <authorList>
            <consortium name="RefSeq"/>
        </authorList>
    </citation>
    <scope>IDENTIFICATION</scope>
</reference>
<dbReference type="PANTHER" id="PTHR33264">
    <property type="entry name" value="EXPRESSED PROTEIN"/>
    <property type="match status" value="1"/>
</dbReference>
<organism evidence="1 2">
    <name type="scientific">Nelumbo nucifera</name>
    <name type="common">Sacred lotus</name>
    <dbReference type="NCBI Taxonomy" id="4432"/>
    <lineage>
        <taxon>Eukaryota</taxon>
        <taxon>Viridiplantae</taxon>
        <taxon>Streptophyta</taxon>
        <taxon>Embryophyta</taxon>
        <taxon>Tracheophyta</taxon>
        <taxon>Spermatophyta</taxon>
        <taxon>Magnoliopsida</taxon>
        <taxon>Proteales</taxon>
        <taxon>Nelumbonaceae</taxon>
        <taxon>Nelumbo</taxon>
    </lineage>
</organism>
<dbReference type="KEGG" id="nnu:104593189"/>
<proteinExistence type="predicted"/>
<gene>
    <name evidence="2" type="primary">LOC104593189</name>
</gene>
<accession>A0A1U7ZEJ9</accession>
<dbReference type="GeneID" id="104593189"/>
<dbReference type="eggNOG" id="ENOG502S1KE">
    <property type="taxonomic scope" value="Eukaryota"/>
</dbReference>
<evidence type="ECO:0000313" key="2">
    <source>
        <dbReference type="RefSeq" id="XP_010251240.1"/>
    </source>
</evidence>
<dbReference type="FunCoup" id="A0A1U7ZEJ9">
    <property type="interactions" value="16"/>
</dbReference>